<dbReference type="AlphaFoldDB" id="J5TKW8"/>
<proteinExistence type="predicted"/>
<dbReference type="EMBL" id="ALBS01000057">
    <property type="protein sequence ID" value="EJT51411.1"/>
    <property type="molecule type" value="Genomic_DNA"/>
</dbReference>
<dbReference type="KEGG" id="tasa:A1Q1_07383"/>
<comment type="caution">
    <text evidence="5">The sequence shown here is derived from an EMBL/GenBank/DDBJ whole genome shotgun (WGS) entry which is preliminary data.</text>
</comment>
<dbReference type="PANTHER" id="PTHR12159:SF9">
    <property type="entry name" value="G_T MISMATCH-SPECIFIC THYMINE DNA GLYCOSYLASE"/>
    <property type="match status" value="1"/>
</dbReference>
<evidence type="ECO:0000313" key="5">
    <source>
        <dbReference type="EMBL" id="EJT51411.1"/>
    </source>
</evidence>
<reference evidence="5 6" key="1">
    <citation type="journal article" date="2012" name="Eukaryot. Cell">
        <title>Draft genome sequence of CBS 2479, the standard type strain of Trichosporon asahii.</title>
        <authorList>
            <person name="Yang R.Y."/>
            <person name="Li H.T."/>
            <person name="Zhu H."/>
            <person name="Zhou G.P."/>
            <person name="Wang M."/>
            <person name="Wang L."/>
        </authorList>
    </citation>
    <scope>NUCLEOTIDE SEQUENCE [LARGE SCALE GENOMIC DNA]</scope>
    <source>
        <strain evidence="6">ATCC 90039 / CBS 2479 / JCM 2466 / KCTC 7840 / NCYC 2677 / UAMH 7654</strain>
    </source>
</reference>
<name>J5TKW8_TRIAS</name>
<feature type="region of interest" description="Disordered" evidence="4">
    <location>
        <begin position="209"/>
        <end position="322"/>
    </location>
</feature>
<dbReference type="CDD" id="cd10028">
    <property type="entry name" value="UDG-F2_TDG_MUG"/>
    <property type="match status" value="1"/>
</dbReference>
<organism evidence="5 6">
    <name type="scientific">Trichosporon asahii var. asahii (strain ATCC 90039 / CBS 2479 / JCM 2466 / KCTC 7840 / NBRC 103889/ NCYC 2677 / UAMH 7654)</name>
    <name type="common">Yeast</name>
    <dbReference type="NCBI Taxonomy" id="1186058"/>
    <lineage>
        <taxon>Eukaryota</taxon>
        <taxon>Fungi</taxon>
        <taxon>Dikarya</taxon>
        <taxon>Basidiomycota</taxon>
        <taxon>Agaricomycotina</taxon>
        <taxon>Tremellomycetes</taxon>
        <taxon>Trichosporonales</taxon>
        <taxon>Trichosporonaceae</taxon>
        <taxon>Trichosporon</taxon>
    </lineage>
</organism>
<dbReference type="GO" id="GO:0008263">
    <property type="term" value="F:pyrimidine-specific mismatch base pair DNA N-glycosylase activity"/>
    <property type="evidence" value="ECO:0007669"/>
    <property type="project" value="TreeGrafter"/>
</dbReference>
<dbReference type="RefSeq" id="XP_014183094.1">
    <property type="nucleotide sequence ID" value="XM_014327619.1"/>
</dbReference>
<dbReference type="GO" id="GO:0006285">
    <property type="term" value="P:base-excision repair, AP site formation"/>
    <property type="evidence" value="ECO:0007669"/>
    <property type="project" value="InterPro"/>
</dbReference>
<dbReference type="Proteomes" id="UP000002748">
    <property type="component" value="Unassembled WGS sequence"/>
</dbReference>
<evidence type="ECO:0000256" key="4">
    <source>
        <dbReference type="SAM" id="MobiDB-lite"/>
    </source>
</evidence>
<dbReference type="Gene3D" id="3.40.470.10">
    <property type="entry name" value="Uracil-DNA glycosylase-like domain"/>
    <property type="match status" value="1"/>
</dbReference>
<dbReference type="SUPFAM" id="SSF52141">
    <property type="entry name" value="Uracil-DNA glycosylase-like"/>
    <property type="match status" value="1"/>
</dbReference>
<protein>
    <recommendedName>
        <fullName evidence="7">Uracil-DNA glycosylase-like domain-containing protein</fullName>
    </recommendedName>
</protein>
<dbReference type="OrthoDB" id="565731at2759"/>
<dbReference type="InterPro" id="IPR015637">
    <property type="entry name" value="MUG/TDG"/>
</dbReference>
<evidence type="ECO:0000256" key="3">
    <source>
        <dbReference type="ARBA" id="ARBA00023204"/>
    </source>
</evidence>
<dbReference type="GeneID" id="25990895"/>
<dbReference type="PANTHER" id="PTHR12159">
    <property type="entry name" value="G/T AND G/U MISMATCH-SPECIFIC DNA GLYCOSYLASE"/>
    <property type="match status" value="1"/>
</dbReference>
<accession>J5TKW8</accession>
<dbReference type="InterPro" id="IPR036895">
    <property type="entry name" value="Uracil-DNA_glycosylase-like_sf"/>
</dbReference>
<dbReference type="GO" id="GO:0004844">
    <property type="term" value="F:uracil DNA N-glycosylase activity"/>
    <property type="evidence" value="ECO:0007669"/>
    <property type="project" value="TreeGrafter"/>
</dbReference>
<feature type="compositionally biased region" description="Basic residues" evidence="4">
    <location>
        <begin position="301"/>
        <end position="317"/>
    </location>
</feature>
<feature type="region of interest" description="Disordered" evidence="4">
    <location>
        <begin position="1"/>
        <end position="69"/>
    </location>
</feature>
<gene>
    <name evidence="5" type="ORF">A1Q1_07383</name>
</gene>
<dbReference type="HOGENOM" id="CLU_053911_0_0_1"/>
<dbReference type="VEuPathDB" id="FungiDB:A1Q1_07383"/>
<feature type="compositionally biased region" description="Basic and acidic residues" evidence="4">
    <location>
        <begin position="57"/>
        <end position="69"/>
    </location>
</feature>
<feature type="compositionally biased region" description="Polar residues" evidence="4">
    <location>
        <begin position="237"/>
        <end position="255"/>
    </location>
</feature>
<evidence type="ECO:0000256" key="2">
    <source>
        <dbReference type="ARBA" id="ARBA00022801"/>
    </source>
</evidence>
<evidence type="ECO:0008006" key="7">
    <source>
        <dbReference type="Google" id="ProtNLM"/>
    </source>
</evidence>
<sequence>MSQASPIAERLSRYAYSPSQGASRKRPRPLPVKEEVPSSSDSEGDDSDSSPSGSDAEAPRERATKRRADGTVISYGWPKNVKVAHPSKYEGYPELDDLLRPGLDLVFIGIKPRATLTEQRSLYGSGLTPRLFTPYEDLKLPDQCDIGLTNLVDRCTSMASELSTLEQRIAVYGLAKKLAENGPKVACFVGKGIWQQFESIVKRSASPAAGNGAAVNQEDEAGPSQGTNRTPRVIRYSLQNGQVTEDQTSAANSQVKAEPESPSSSSASVGEVEMNLLDDGLDEPITPLRNGRSPTITPTPRARKGKAKATPKPKPPKRPFLWDAPQMYRLPSSAEGGYTYLWVVPNTSGLERSTLGEQIEHFSALKRLVDRRKRGEGPLAPDEDGNAPPPVEDVFWNIDLDAVRQTCEDEKNKRLANKKRK</sequence>
<keyword evidence="3" id="KW-0234">DNA repair</keyword>
<keyword evidence="2" id="KW-0378">Hydrolase</keyword>
<evidence type="ECO:0000313" key="6">
    <source>
        <dbReference type="Proteomes" id="UP000002748"/>
    </source>
</evidence>
<evidence type="ECO:0000256" key="1">
    <source>
        <dbReference type="ARBA" id="ARBA00022763"/>
    </source>
</evidence>
<keyword evidence="1" id="KW-0227">DNA damage</keyword>